<proteinExistence type="predicted"/>
<dbReference type="EMBL" id="JRKL02000838">
    <property type="protein sequence ID" value="KAF3967888.1"/>
    <property type="molecule type" value="Genomic_DNA"/>
</dbReference>
<evidence type="ECO:0000313" key="2">
    <source>
        <dbReference type="EMBL" id="KAF3967888.1"/>
    </source>
</evidence>
<sequence length="333" mass="36658">MVGRLLKGWKLLPELNYNKSGYELEILEAEAKDSEEEAEDTVVRHSGGKDMNKTPHNSKIGVSTTCKLPPESVGELSIAPKGPLNVDNTIEKSPGQASSFDNFDVLKALRRQNTSSDELPDPLDGTPDHSKVGNDSNSTPGSAKRPTQRDGKFSPLSHLRRSLIPMYSGEVLRNLSDHFKEPRSIEESKVVFSLQRGRQMFLVLALNHQNGTNSHFPLGNNDLSKDEAANLNAAPNSFAKILTTKTSIPSEKSLTCDMPFSEIVTTKTGQDDFVDEKTPQSSLQSLRKSASYTRPDIVDFDMGESIVGEKGKQENEKQNVESSPSNKKLETEI</sequence>
<accession>A0A8J4VPK3</accession>
<reference evidence="2" key="1">
    <citation type="submission" date="2020-03" db="EMBL/GenBank/DDBJ databases">
        <title>Castanea mollissima Vanexum genome sequencing.</title>
        <authorList>
            <person name="Staton M."/>
        </authorList>
    </citation>
    <scope>NUCLEOTIDE SEQUENCE</scope>
    <source>
        <tissue evidence="2">Leaf</tissue>
    </source>
</reference>
<evidence type="ECO:0000313" key="3">
    <source>
        <dbReference type="Proteomes" id="UP000737018"/>
    </source>
</evidence>
<dbReference type="PANTHER" id="PTHR47181">
    <property type="entry name" value="BRCA1 C TERMINUS DOMAIN CONTAINING PROTEIN, EXPRESSED"/>
    <property type="match status" value="1"/>
</dbReference>
<dbReference type="OrthoDB" id="1935339at2759"/>
<feature type="region of interest" description="Disordered" evidence="1">
    <location>
        <begin position="299"/>
        <end position="333"/>
    </location>
</feature>
<protein>
    <submittedName>
        <fullName evidence="2">Uncharacterized protein</fullName>
    </submittedName>
</protein>
<organism evidence="2 3">
    <name type="scientific">Castanea mollissima</name>
    <name type="common">Chinese chestnut</name>
    <dbReference type="NCBI Taxonomy" id="60419"/>
    <lineage>
        <taxon>Eukaryota</taxon>
        <taxon>Viridiplantae</taxon>
        <taxon>Streptophyta</taxon>
        <taxon>Embryophyta</taxon>
        <taxon>Tracheophyta</taxon>
        <taxon>Spermatophyta</taxon>
        <taxon>Magnoliopsida</taxon>
        <taxon>eudicotyledons</taxon>
        <taxon>Gunneridae</taxon>
        <taxon>Pentapetalae</taxon>
        <taxon>rosids</taxon>
        <taxon>fabids</taxon>
        <taxon>Fagales</taxon>
        <taxon>Fagaceae</taxon>
        <taxon>Castanea</taxon>
    </lineage>
</organism>
<evidence type="ECO:0000256" key="1">
    <source>
        <dbReference type="SAM" id="MobiDB-lite"/>
    </source>
</evidence>
<dbReference type="PANTHER" id="PTHR47181:SF2">
    <property type="entry name" value="BRCA1 C TERMINUS DOMAIN CONTAINING PROTEIN, EXPRESSED"/>
    <property type="match status" value="1"/>
</dbReference>
<feature type="compositionally biased region" description="Basic and acidic residues" evidence="1">
    <location>
        <begin position="41"/>
        <end position="53"/>
    </location>
</feature>
<feature type="compositionally biased region" description="Polar residues" evidence="1">
    <location>
        <begin position="54"/>
        <end position="66"/>
    </location>
</feature>
<feature type="compositionally biased region" description="Basic and acidic residues" evidence="1">
    <location>
        <begin position="307"/>
        <end position="319"/>
    </location>
</feature>
<dbReference type="Proteomes" id="UP000737018">
    <property type="component" value="Unassembled WGS sequence"/>
</dbReference>
<feature type="compositionally biased region" description="Acidic residues" evidence="1">
    <location>
        <begin position="31"/>
        <end position="40"/>
    </location>
</feature>
<feature type="region of interest" description="Disordered" evidence="1">
    <location>
        <begin position="113"/>
        <end position="157"/>
    </location>
</feature>
<keyword evidence="3" id="KW-1185">Reference proteome</keyword>
<dbReference type="AlphaFoldDB" id="A0A8J4VPK3"/>
<feature type="region of interest" description="Disordered" evidence="1">
    <location>
        <begin position="31"/>
        <end position="98"/>
    </location>
</feature>
<comment type="caution">
    <text evidence="2">The sequence shown here is derived from an EMBL/GenBank/DDBJ whole genome shotgun (WGS) entry which is preliminary data.</text>
</comment>
<name>A0A8J4VPK3_9ROSI</name>
<dbReference type="InterPro" id="IPR044254">
    <property type="entry name" value="At4g02110-like"/>
</dbReference>
<gene>
    <name evidence="2" type="ORF">CMV_008160</name>
</gene>